<name>A0A327VKN8_9BACT</name>
<gene>
    <name evidence="1" type="ORF">CLV59_110108</name>
</gene>
<comment type="caution">
    <text evidence="1">The sequence shown here is derived from an EMBL/GenBank/DDBJ whole genome shotgun (WGS) entry which is preliminary data.</text>
</comment>
<dbReference type="PANTHER" id="PTHR35145">
    <property type="entry name" value="CYTOPLASMIC PROTEIN-RELATED"/>
    <property type="match status" value="1"/>
</dbReference>
<dbReference type="Gene3D" id="3.90.1150.30">
    <property type="match status" value="1"/>
</dbReference>
<dbReference type="GO" id="GO:0003677">
    <property type="term" value="F:DNA binding"/>
    <property type="evidence" value="ECO:0007669"/>
    <property type="project" value="UniProtKB-KW"/>
</dbReference>
<keyword evidence="1" id="KW-0238">DNA-binding</keyword>
<evidence type="ECO:0000313" key="1">
    <source>
        <dbReference type="EMBL" id="RAJ75062.1"/>
    </source>
</evidence>
<reference evidence="1 2" key="1">
    <citation type="submission" date="2018-06" db="EMBL/GenBank/DDBJ databases">
        <title>Genomic Encyclopedia of Archaeal and Bacterial Type Strains, Phase II (KMG-II): from individual species to whole genera.</title>
        <authorList>
            <person name="Goeker M."/>
        </authorList>
    </citation>
    <scope>NUCLEOTIDE SEQUENCE [LARGE SCALE GENOMIC DNA]</scope>
    <source>
        <strain evidence="1 2">DSM 29821</strain>
    </source>
</reference>
<accession>A0A327VKN8</accession>
<dbReference type="RefSeq" id="WP_111594967.1">
    <property type="nucleotide sequence ID" value="NZ_QLMA01000010.1"/>
</dbReference>
<dbReference type="InterPro" id="IPR038056">
    <property type="entry name" value="YjbR-like_sf"/>
</dbReference>
<dbReference type="InterPro" id="IPR058532">
    <property type="entry name" value="YjbR/MT2646/Rv2570-like"/>
</dbReference>
<dbReference type="SUPFAM" id="SSF142906">
    <property type="entry name" value="YjbR-like"/>
    <property type="match status" value="1"/>
</dbReference>
<dbReference type="Pfam" id="PF04237">
    <property type="entry name" value="YjbR"/>
    <property type="match status" value="1"/>
</dbReference>
<dbReference type="InterPro" id="IPR007351">
    <property type="entry name" value="YjbR"/>
</dbReference>
<dbReference type="AlphaFoldDB" id="A0A327VKN8"/>
<dbReference type="Proteomes" id="UP000249819">
    <property type="component" value="Unassembled WGS sequence"/>
</dbReference>
<evidence type="ECO:0000313" key="2">
    <source>
        <dbReference type="Proteomes" id="UP000249819"/>
    </source>
</evidence>
<organism evidence="1 2">
    <name type="scientific">Chitinophaga dinghuensis</name>
    <dbReference type="NCBI Taxonomy" id="1539050"/>
    <lineage>
        <taxon>Bacteria</taxon>
        <taxon>Pseudomonadati</taxon>
        <taxon>Bacteroidota</taxon>
        <taxon>Chitinophagia</taxon>
        <taxon>Chitinophagales</taxon>
        <taxon>Chitinophagaceae</taxon>
        <taxon>Chitinophaga</taxon>
    </lineage>
</organism>
<sequence>MFDNTLAFCRALPAVTTEMKWDNELRFFVGEKLFAMLSMNEPHRISFKCIPAQFHKLIGTPGIVPAPHLARYHWVQLNQDDTLPSSELENLLQKAYDLVFGSLPENEQQYIRSHEASA</sequence>
<dbReference type="OrthoDB" id="9789813at2"/>
<dbReference type="EMBL" id="QLMA01000010">
    <property type="protein sequence ID" value="RAJ75062.1"/>
    <property type="molecule type" value="Genomic_DNA"/>
</dbReference>
<proteinExistence type="predicted"/>
<keyword evidence="2" id="KW-1185">Reference proteome</keyword>
<protein>
    <submittedName>
        <fullName evidence="1">Putative DNA-binding protein (MmcQ/YjbR family)</fullName>
    </submittedName>
</protein>
<dbReference type="PANTHER" id="PTHR35145:SF1">
    <property type="entry name" value="CYTOPLASMIC PROTEIN"/>
    <property type="match status" value="1"/>
</dbReference>